<accession>A0A6J7FFP1</accession>
<comment type="similarity">
    <text evidence="2">Belongs to the WhiB family.</text>
</comment>
<dbReference type="GO" id="GO:0051539">
    <property type="term" value="F:4 iron, 4 sulfur cluster binding"/>
    <property type="evidence" value="ECO:0007669"/>
    <property type="project" value="UniProtKB-KW"/>
</dbReference>
<keyword evidence="8" id="KW-0805">Transcription regulation</keyword>
<evidence type="ECO:0000313" key="14">
    <source>
        <dbReference type="EMBL" id="CAB4708884.1"/>
    </source>
</evidence>
<name>A0A6J7FFP1_9ZZZZ</name>
<evidence type="ECO:0000256" key="9">
    <source>
        <dbReference type="ARBA" id="ARBA00023125"/>
    </source>
</evidence>
<evidence type="ECO:0000313" key="13">
    <source>
        <dbReference type="EMBL" id="CAB4666742.1"/>
    </source>
</evidence>
<keyword evidence="9" id="KW-0238">DNA-binding</keyword>
<evidence type="ECO:0000256" key="4">
    <source>
        <dbReference type="ARBA" id="ARBA00022490"/>
    </source>
</evidence>
<evidence type="ECO:0000313" key="16">
    <source>
        <dbReference type="EMBL" id="CAB4894256.1"/>
    </source>
</evidence>
<evidence type="ECO:0000259" key="12">
    <source>
        <dbReference type="PROSITE" id="PS51674"/>
    </source>
</evidence>
<feature type="domain" description="4Fe-4S Wbl-type" evidence="12">
    <location>
        <begin position="21"/>
        <end position="85"/>
    </location>
</feature>
<evidence type="ECO:0000313" key="15">
    <source>
        <dbReference type="EMBL" id="CAB4818171.1"/>
    </source>
</evidence>
<dbReference type="HAMAP" id="MF_01479">
    <property type="entry name" value="WhiB"/>
    <property type="match status" value="1"/>
</dbReference>
<protein>
    <submittedName>
        <fullName evidence="16">Unannotated protein</fullName>
    </submittedName>
</protein>
<dbReference type="EMBL" id="CAEZYD010000007">
    <property type="protein sequence ID" value="CAB4708884.1"/>
    <property type="molecule type" value="Genomic_DNA"/>
</dbReference>
<dbReference type="PANTHER" id="PTHR38839:SF5">
    <property type="entry name" value="TRANSCRIPTIONAL REGULATOR WHID"/>
    <property type="match status" value="1"/>
</dbReference>
<dbReference type="PANTHER" id="PTHR38839">
    <property type="entry name" value="TRANSCRIPTIONAL REGULATOR WHID-RELATED"/>
    <property type="match status" value="1"/>
</dbReference>
<gene>
    <name evidence="13" type="ORF">UFOPK2343_00108</name>
    <name evidence="14" type="ORF">UFOPK2652_00663</name>
    <name evidence="15" type="ORF">UFOPK3128_00599</name>
    <name evidence="16" type="ORF">UFOPK3511_00643</name>
    <name evidence="17" type="ORF">UFOPK3880_00549</name>
    <name evidence="18" type="ORF">UFOPK4146_00787</name>
</gene>
<dbReference type="EMBL" id="CAFBMA010000004">
    <property type="protein sequence ID" value="CAB4894256.1"/>
    <property type="molecule type" value="Genomic_DNA"/>
</dbReference>
<keyword evidence="11" id="KW-0804">Transcription</keyword>
<keyword evidence="5" id="KW-0479">Metal-binding</keyword>
<proteinExistence type="inferred from homology"/>
<sequence>MTTQIQPRPIASDWEWQESAACRELPTEMFFYTDGERGPRRKNRENAAKAVCASCPVLQACRKQALILAEPYGIWGGLTEEDRLAILNRNEIANEGTFSTAS</sequence>
<dbReference type="AlphaFoldDB" id="A0A6J7FFP1"/>
<evidence type="ECO:0000256" key="11">
    <source>
        <dbReference type="ARBA" id="ARBA00023163"/>
    </source>
</evidence>
<dbReference type="Pfam" id="PF02467">
    <property type="entry name" value="Whib"/>
    <property type="match status" value="1"/>
</dbReference>
<evidence type="ECO:0000256" key="2">
    <source>
        <dbReference type="ARBA" id="ARBA00006597"/>
    </source>
</evidence>
<evidence type="ECO:0000256" key="8">
    <source>
        <dbReference type="ARBA" id="ARBA00023015"/>
    </source>
</evidence>
<dbReference type="EMBL" id="CAEZXD010000002">
    <property type="protein sequence ID" value="CAB4666742.1"/>
    <property type="molecule type" value="Genomic_DNA"/>
</dbReference>
<dbReference type="GO" id="GO:0045892">
    <property type="term" value="P:negative regulation of DNA-templated transcription"/>
    <property type="evidence" value="ECO:0007669"/>
    <property type="project" value="TreeGrafter"/>
</dbReference>
<keyword evidence="7" id="KW-0411">Iron-sulfur</keyword>
<dbReference type="InterPro" id="IPR003482">
    <property type="entry name" value="Whib"/>
</dbReference>
<evidence type="ECO:0000256" key="6">
    <source>
        <dbReference type="ARBA" id="ARBA00023004"/>
    </source>
</evidence>
<keyword evidence="10" id="KW-1015">Disulfide bond</keyword>
<organism evidence="16">
    <name type="scientific">freshwater metagenome</name>
    <dbReference type="NCBI Taxonomy" id="449393"/>
    <lineage>
        <taxon>unclassified sequences</taxon>
        <taxon>metagenomes</taxon>
        <taxon>ecological metagenomes</taxon>
    </lineage>
</organism>
<evidence type="ECO:0000256" key="10">
    <source>
        <dbReference type="ARBA" id="ARBA00023157"/>
    </source>
</evidence>
<reference evidence="16" key="1">
    <citation type="submission" date="2020-05" db="EMBL/GenBank/DDBJ databases">
        <authorList>
            <person name="Chiriac C."/>
            <person name="Salcher M."/>
            <person name="Ghai R."/>
            <person name="Kavagutti S V."/>
        </authorList>
    </citation>
    <scope>NUCLEOTIDE SEQUENCE</scope>
</reference>
<dbReference type="EMBL" id="CAFBNU010000004">
    <property type="protein sequence ID" value="CAB4963459.1"/>
    <property type="molecule type" value="Genomic_DNA"/>
</dbReference>
<dbReference type="GO" id="GO:0047134">
    <property type="term" value="F:protein-disulfide reductase [NAD(P)H] activity"/>
    <property type="evidence" value="ECO:0007669"/>
    <property type="project" value="TreeGrafter"/>
</dbReference>
<keyword evidence="4" id="KW-0963">Cytoplasm</keyword>
<dbReference type="GO" id="GO:0046872">
    <property type="term" value="F:metal ion binding"/>
    <property type="evidence" value="ECO:0007669"/>
    <property type="project" value="UniProtKB-KW"/>
</dbReference>
<keyword evidence="6" id="KW-0408">Iron</keyword>
<dbReference type="InterPro" id="IPR034768">
    <property type="entry name" value="4FE4S_WBL"/>
</dbReference>
<dbReference type="PROSITE" id="PS51674">
    <property type="entry name" value="4FE4S_WBL"/>
    <property type="match status" value="1"/>
</dbReference>
<comment type="cofactor">
    <cofactor evidence="1">
        <name>[4Fe-4S] cluster</name>
        <dbReference type="ChEBI" id="CHEBI:49883"/>
    </cofactor>
</comment>
<dbReference type="EMBL" id="CAFBPT010000005">
    <property type="protein sequence ID" value="CAB5029137.1"/>
    <property type="molecule type" value="Genomic_DNA"/>
</dbReference>
<evidence type="ECO:0000256" key="3">
    <source>
        <dbReference type="ARBA" id="ARBA00022485"/>
    </source>
</evidence>
<keyword evidence="3" id="KW-0004">4Fe-4S</keyword>
<dbReference type="GO" id="GO:0003677">
    <property type="term" value="F:DNA binding"/>
    <property type="evidence" value="ECO:0007669"/>
    <property type="project" value="UniProtKB-KW"/>
</dbReference>
<evidence type="ECO:0000256" key="5">
    <source>
        <dbReference type="ARBA" id="ARBA00022723"/>
    </source>
</evidence>
<evidence type="ECO:0000313" key="17">
    <source>
        <dbReference type="EMBL" id="CAB4963459.1"/>
    </source>
</evidence>
<dbReference type="GO" id="GO:0045454">
    <property type="term" value="P:cell redox homeostasis"/>
    <property type="evidence" value="ECO:0007669"/>
    <property type="project" value="TreeGrafter"/>
</dbReference>
<evidence type="ECO:0000313" key="18">
    <source>
        <dbReference type="EMBL" id="CAB5029137.1"/>
    </source>
</evidence>
<evidence type="ECO:0000256" key="1">
    <source>
        <dbReference type="ARBA" id="ARBA00001966"/>
    </source>
</evidence>
<evidence type="ECO:0000256" key="7">
    <source>
        <dbReference type="ARBA" id="ARBA00023014"/>
    </source>
</evidence>
<dbReference type="EMBL" id="CAFAAZ010000004">
    <property type="protein sequence ID" value="CAB4818171.1"/>
    <property type="molecule type" value="Genomic_DNA"/>
</dbReference>